<accession>A0A913X3T5</accession>
<keyword evidence="2" id="KW-1185">Reference proteome</keyword>
<dbReference type="KEGG" id="epa:110237270"/>
<dbReference type="RefSeq" id="XP_020898521.1">
    <property type="nucleotide sequence ID" value="XM_021042862.2"/>
</dbReference>
<dbReference type="Proteomes" id="UP000887567">
    <property type="component" value="Unplaced"/>
</dbReference>
<dbReference type="AlphaFoldDB" id="A0A913X3T5"/>
<evidence type="ECO:0000313" key="2">
    <source>
        <dbReference type="Proteomes" id="UP000887567"/>
    </source>
</evidence>
<dbReference type="GeneID" id="110237270"/>
<protein>
    <submittedName>
        <fullName evidence="1">Uncharacterized protein</fullName>
    </submittedName>
</protein>
<dbReference type="EnsemblMetazoa" id="XM_021042862.2">
    <property type="protein sequence ID" value="XP_020898521.1"/>
    <property type="gene ID" value="LOC110237270"/>
</dbReference>
<reference evidence="1" key="1">
    <citation type="submission" date="2022-11" db="UniProtKB">
        <authorList>
            <consortium name="EnsemblMetazoa"/>
        </authorList>
    </citation>
    <scope>IDENTIFICATION</scope>
</reference>
<name>A0A913X3T5_EXADI</name>
<sequence length="234" mass="27472">MFPSKIFFKILITLLLALLTCYFIDHLAKEITSSFSLTSTALNVGQMLLNSFRSEDVKTTDLTSAEELVRGLTFDKYNEEISCKILSKIKKEDFEEVVDRIATRHKIPENYKQAILDGKFGEVNREVIREFKFEKGKHGTVQYGRTLTIRRKDGTIDLAYALFSLEFKLSPIRIEERIRKRFLFITYGSRTIVRFEERNLSEKDKDNLFDFYRSKALKGFMKEYPALEIKRDEL</sequence>
<proteinExistence type="predicted"/>
<dbReference type="OMA" id="NEEISCK"/>
<dbReference type="OrthoDB" id="5972035at2759"/>
<organism evidence="1 2">
    <name type="scientific">Exaiptasia diaphana</name>
    <name type="common">Tropical sea anemone</name>
    <name type="synonym">Aiptasia pulchella</name>
    <dbReference type="NCBI Taxonomy" id="2652724"/>
    <lineage>
        <taxon>Eukaryota</taxon>
        <taxon>Metazoa</taxon>
        <taxon>Cnidaria</taxon>
        <taxon>Anthozoa</taxon>
        <taxon>Hexacorallia</taxon>
        <taxon>Actiniaria</taxon>
        <taxon>Aiptasiidae</taxon>
        <taxon>Exaiptasia</taxon>
    </lineage>
</organism>
<evidence type="ECO:0000313" key="1">
    <source>
        <dbReference type="EnsemblMetazoa" id="XP_020898521.1"/>
    </source>
</evidence>